<gene>
    <name evidence="6" type="ORF">B9Z65_6993</name>
</gene>
<evidence type="ECO:0000259" key="5">
    <source>
        <dbReference type="PROSITE" id="PS51891"/>
    </source>
</evidence>
<dbReference type="InterPro" id="IPR006913">
    <property type="entry name" value="CENP-V/GFA"/>
</dbReference>
<keyword evidence="2" id="KW-0479">Metal-binding</keyword>
<keyword evidence="3" id="KW-0862">Zinc</keyword>
<dbReference type="SUPFAM" id="SSF51316">
    <property type="entry name" value="Mss4-like"/>
    <property type="match status" value="1"/>
</dbReference>
<comment type="similarity">
    <text evidence="1">Belongs to the Gfa family.</text>
</comment>
<organism evidence="6 7">
    <name type="scientific">Elsinoe australis</name>
    <dbReference type="NCBI Taxonomy" id="40998"/>
    <lineage>
        <taxon>Eukaryota</taxon>
        <taxon>Fungi</taxon>
        <taxon>Dikarya</taxon>
        <taxon>Ascomycota</taxon>
        <taxon>Pezizomycotina</taxon>
        <taxon>Dothideomycetes</taxon>
        <taxon>Dothideomycetidae</taxon>
        <taxon>Myriangiales</taxon>
        <taxon>Elsinoaceae</taxon>
        <taxon>Elsinoe</taxon>
    </lineage>
</organism>
<dbReference type="Proteomes" id="UP000243723">
    <property type="component" value="Unassembled WGS sequence"/>
</dbReference>
<dbReference type="PROSITE" id="PS51891">
    <property type="entry name" value="CENP_V_GFA"/>
    <property type="match status" value="1"/>
</dbReference>
<dbReference type="STRING" id="40998.A0A2P7Z4B0"/>
<sequence length="136" mass="14937">MVQGSCFCGDFAYEMTGQPAAVVACHCLPCRKTSGTIGSINLIVPDNQFKVTKGIPKLFVRKGDSGKNLTYHNCPICSVLLWAEGEALPGVKIVKIGSVDDLEWVEKLGAPKQEIYCKNMWGWEKGWEGAERKEVS</sequence>
<dbReference type="EMBL" id="NHZQ01000331">
    <property type="protein sequence ID" value="PSK43039.1"/>
    <property type="molecule type" value="Genomic_DNA"/>
</dbReference>
<dbReference type="OrthoDB" id="428768at2759"/>
<dbReference type="AlphaFoldDB" id="A0A2P7Z4B0"/>
<dbReference type="GO" id="GO:0046872">
    <property type="term" value="F:metal ion binding"/>
    <property type="evidence" value="ECO:0007669"/>
    <property type="project" value="UniProtKB-KW"/>
</dbReference>
<protein>
    <recommendedName>
        <fullName evidence="5">CENP-V/GFA domain-containing protein</fullName>
    </recommendedName>
</protein>
<dbReference type="Pfam" id="PF04828">
    <property type="entry name" value="GFA"/>
    <property type="match status" value="1"/>
</dbReference>
<reference evidence="6 7" key="1">
    <citation type="submission" date="2017-05" db="EMBL/GenBank/DDBJ databases">
        <title>Draft genome sequence of Elsinoe australis.</title>
        <authorList>
            <person name="Cheng Q."/>
        </authorList>
    </citation>
    <scope>NUCLEOTIDE SEQUENCE [LARGE SCALE GENOMIC DNA]</scope>
    <source>
        <strain evidence="6 7">NL1</strain>
    </source>
</reference>
<evidence type="ECO:0000256" key="3">
    <source>
        <dbReference type="ARBA" id="ARBA00022833"/>
    </source>
</evidence>
<evidence type="ECO:0000256" key="1">
    <source>
        <dbReference type="ARBA" id="ARBA00005495"/>
    </source>
</evidence>
<accession>A0A2P7Z4B0</accession>
<proteinExistence type="inferred from homology"/>
<dbReference type="Gene3D" id="3.90.1590.10">
    <property type="entry name" value="glutathione-dependent formaldehyde- activating enzyme (gfa)"/>
    <property type="match status" value="1"/>
</dbReference>
<keyword evidence="4" id="KW-0456">Lyase</keyword>
<keyword evidence="7" id="KW-1185">Reference proteome</keyword>
<dbReference type="GO" id="GO:0016846">
    <property type="term" value="F:carbon-sulfur lyase activity"/>
    <property type="evidence" value="ECO:0007669"/>
    <property type="project" value="InterPro"/>
</dbReference>
<dbReference type="PANTHER" id="PTHR33337:SF30">
    <property type="entry name" value="DUF636 DOMAIN PROTEIN (AFU_ORTHOLOGUE AFUA_1G03180)"/>
    <property type="match status" value="1"/>
</dbReference>
<evidence type="ECO:0000256" key="4">
    <source>
        <dbReference type="ARBA" id="ARBA00023239"/>
    </source>
</evidence>
<comment type="caution">
    <text evidence="6">The sequence shown here is derived from an EMBL/GenBank/DDBJ whole genome shotgun (WGS) entry which is preliminary data.</text>
</comment>
<evidence type="ECO:0000256" key="2">
    <source>
        <dbReference type="ARBA" id="ARBA00022723"/>
    </source>
</evidence>
<evidence type="ECO:0000313" key="6">
    <source>
        <dbReference type="EMBL" id="PSK43039.1"/>
    </source>
</evidence>
<name>A0A2P7Z4B0_9PEZI</name>
<dbReference type="PANTHER" id="PTHR33337">
    <property type="entry name" value="GFA DOMAIN-CONTAINING PROTEIN"/>
    <property type="match status" value="1"/>
</dbReference>
<dbReference type="InterPro" id="IPR011057">
    <property type="entry name" value="Mss4-like_sf"/>
</dbReference>
<feature type="domain" description="CENP-V/GFA" evidence="5">
    <location>
        <begin position="2"/>
        <end position="114"/>
    </location>
</feature>
<evidence type="ECO:0000313" key="7">
    <source>
        <dbReference type="Proteomes" id="UP000243723"/>
    </source>
</evidence>